<dbReference type="STRING" id="336831.WG68_05150"/>
<keyword evidence="1" id="KW-0378">Hydrolase</keyword>
<organism evidence="1 2">
    <name type="scientific">Arsukibacterium ikkense</name>
    <dbReference type="NCBI Taxonomy" id="336831"/>
    <lineage>
        <taxon>Bacteria</taxon>
        <taxon>Pseudomonadati</taxon>
        <taxon>Pseudomonadota</taxon>
        <taxon>Gammaproteobacteria</taxon>
        <taxon>Chromatiales</taxon>
        <taxon>Chromatiaceae</taxon>
        <taxon>Arsukibacterium</taxon>
    </lineage>
</organism>
<dbReference type="InterPro" id="IPR016035">
    <property type="entry name" value="Acyl_Trfase/lysoPLipase"/>
</dbReference>
<dbReference type="AlphaFoldDB" id="A0A0M2V769"/>
<evidence type="ECO:0000313" key="2">
    <source>
        <dbReference type="Proteomes" id="UP000034228"/>
    </source>
</evidence>
<dbReference type="Proteomes" id="UP000034228">
    <property type="component" value="Unassembled WGS sequence"/>
</dbReference>
<dbReference type="PATRIC" id="fig|336831.14.peg.3341"/>
<keyword evidence="2" id="KW-1185">Reference proteome</keyword>
<sequence length="351" mass="38596">MEKPVVLDKLRVLAGPGALAHIQKYGLQADDISVLVGASGGPKWFSLFGLDQYLLGDFFAARTKPLHLLGSSAGAWRFACYAQADAVAASARFAKAYATICYPKGADIHEVTRISAAIIDEVFPTDQHVAEMLANPVMKLNLIVAKAKGVSRSQRKLVQAAGLTLAAGANLLNRRYLQHFYQRVQFYPEHSPAPFHHNSGLSTQHVPLSQANLRQALMASGSIPLVLSPVRDIAGAGPGLYFDGGITDYHFDLPFSNHGLVLYPHFYPQLIPGWFDKALTWRRAKPAHLHNVVLLCPSASWIASLPNSKIPDRNDFKLSDQQRLANWQTVLERSHELAEAFARGQYQLEAL</sequence>
<name>A0A0M2V769_9GAMM</name>
<dbReference type="EMBL" id="LAHO01000003">
    <property type="protein sequence ID" value="KKO46672.1"/>
    <property type="molecule type" value="Genomic_DNA"/>
</dbReference>
<dbReference type="OrthoDB" id="8586159at2"/>
<accession>A0A0M2V769</accession>
<dbReference type="SUPFAM" id="SSF52151">
    <property type="entry name" value="FabD/lysophospholipase-like"/>
    <property type="match status" value="1"/>
</dbReference>
<evidence type="ECO:0000313" key="1">
    <source>
        <dbReference type="EMBL" id="KKO46672.1"/>
    </source>
</evidence>
<protein>
    <submittedName>
        <fullName evidence="1">Alpha/beta hydrolase</fullName>
    </submittedName>
</protein>
<comment type="caution">
    <text evidence="1">The sequence shown here is derived from an EMBL/GenBank/DDBJ whole genome shotgun (WGS) entry which is preliminary data.</text>
</comment>
<proteinExistence type="predicted"/>
<reference evidence="1 2" key="1">
    <citation type="submission" date="2015-03" db="EMBL/GenBank/DDBJ databases">
        <title>Draft genome sequences of two protease-producing strains of Arsukibacterium isolated from two cold and alkaline environments.</title>
        <authorList>
            <person name="Lylloff J.E."/>
            <person name="Skov L.B."/>
            <person name="Jepsen M."/>
            <person name="Hallin P.F."/>
            <person name="Sorensen S.J."/>
            <person name="Stougaard P."/>
            <person name="Glaring M.A."/>
        </authorList>
    </citation>
    <scope>NUCLEOTIDE SEQUENCE [LARGE SCALE GENOMIC DNA]</scope>
    <source>
        <strain evidence="1 2">GCM72</strain>
    </source>
</reference>
<dbReference type="GO" id="GO:0016787">
    <property type="term" value="F:hydrolase activity"/>
    <property type="evidence" value="ECO:0007669"/>
    <property type="project" value="UniProtKB-KW"/>
</dbReference>
<gene>
    <name evidence="1" type="ORF">WG68_05150</name>
</gene>